<protein>
    <recommendedName>
        <fullName evidence="5">Collagen triple helix repeat protein</fullName>
    </recommendedName>
</protein>
<feature type="signal peptide" evidence="2">
    <location>
        <begin position="1"/>
        <end position="28"/>
    </location>
</feature>
<evidence type="ECO:0000313" key="3">
    <source>
        <dbReference type="EMBL" id="RZS99227.1"/>
    </source>
</evidence>
<reference evidence="3 4" key="1">
    <citation type="submission" date="2019-02" db="EMBL/GenBank/DDBJ databases">
        <title>Genomic Encyclopedia of Type Strains, Phase IV (KMG-IV): sequencing the most valuable type-strain genomes for metagenomic binning, comparative biology and taxonomic classification.</title>
        <authorList>
            <person name="Goeker M."/>
        </authorList>
    </citation>
    <scope>NUCLEOTIDE SEQUENCE [LARGE SCALE GENOMIC DNA]</scope>
    <source>
        <strain evidence="3 4">DSM 17196</strain>
    </source>
</reference>
<dbReference type="Gene3D" id="1.20.5.320">
    <property type="entry name" value="6-Phosphogluconate Dehydrogenase, domain 3"/>
    <property type="match status" value="1"/>
</dbReference>
<organism evidence="3 4">
    <name type="scientific">Aquimarina brevivitae</name>
    <dbReference type="NCBI Taxonomy" id="323412"/>
    <lineage>
        <taxon>Bacteria</taxon>
        <taxon>Pseudomonadati</taxon>
        <taxon>Bacteroidota</taxon>
        <taxon>Flavobacteriia</taxon>
        <taxon>Flavobacteriales</taxon>
        <taxon>Flavobacteriaceae</taxon>
        <taxon>Aquimarina</taxon>
    </lineage>
</organism>
<proteinExistence type="predicted"/>
<sequence>MKTLKVITKLVMKSILILVLCIGTTACEGPEGPQGEIGLQGPQGEQGPQGDQGPAGEDGNAEVIYSNWIPADFQGTSTSIKFMDIDFPPELPSASSIKNTHVILVYFTGFGDGNVYLLPVLNFRNAQFTYGFGSGSAAVEDILIRAQALSGDLNEFQIDPARGNQFRYVIIPPNVQAGRQALDYSDYEAVKAAFDLKD</sequence>
<dbReference type="RefSeq" id="WP_130285080.1">
    <property type="nucleotide sequence ID" value="NZ_SGXE01000001.1"/>
</dbReference>
<gene>
    <name evidence="3" type="ORF">EV197_0436</name>
</gene>
<feature type="chain" id="PRO_5020496389" description="Collagen triple helix repeat protein" evidence="2">
    <location>
        <begin position="29"/>
        <end position="198"/>
    </location>
</feature>
<dbReference type="PROSITE" id="PS51257">
    <property type="entry name" value="PROKAR_LIPOPROTEIN"/>
    <property type="match status" value="1"/>
</dbReference>
<dbReference type="AlphaFoldDB" id="A0A4Q7PGF9"/>
<dbReference type="EMBL" id="SGXE01000001">
    <property type="protein sequence ID" value="RZS99227.1"/>
    <property type="molecule type" value="Genomic_DNA"/>
</dbReference>
<comment type="caution">
    <text evidence="3">The sequence shown here is derived from an EMBL/GenBank/DDBJ whole genome shotgun (WGS) entry which is preliminary data.</text>
</comment>
<evidence type="ECO:0000256" key="1">
    <source>
        <dbReference type="SAM" id="MobiDB-lite"/>
    </source>
</evidence>
<accession>A0A4Q7PGF9</accession>
<keyword evidence="4" id="KW-1185">Reference proteome</keyword>
<feature type="region of interest" description="Disordered" evidence="1">
    <location>
        <begin position="32"/>
        <end position="57"/>
    </location>
</feature>
<name>A0A4Q7PGF9_9FLAO</name>
<evidence type="ECO:0000256" key="2">
    <source>
        <dbReference type="SAM" id="SignalP"/>
    </source>
</evidence>
<dbReference type="Proteomes" id="UP000292262">
    <property type="component" value="Unassembled WGS sequence"/>
</dbReference>
<keyword evidence="2" id="KW-0732">Signal</keyword>
<dbReference type="OrthoDB" id="679784at2"/>
<evidence type="ECO:0000313" key="4">
    <source>
        <dbReference type="Proteomes" id="UP000292262"/>
    </source>
</evidence>
<evidence type="ECO:0008006" key="5">
    <source>
        <dbReference type="Google" id="ProtNLM"/>
    </source>
</evidence>